<comment type="subcellular location">
    <subcellularLocation>
        <location evidence="1">Cell membrane</location>
        <topology evidence="1">Peripheral membrane protein</topology>
    </subcellularLocation>
</comment>
<evidence type="ECO:0000256" key="4">
    <source>
        <dbReference type="ARBA" id="ARBA00022519"/>
    </source>
</evidence>
<dbReference type="AlphaFoldDB" id="A0A9X8D0J2"/>
<dbReference type="Gene3D" id="3.40.50.300">
    <property type="entry name" value="P-loop containing nucleotide triphosphate hydrolases"/>
    <property type="match status" value="2"/>
</dbReference>
<dbReference type="PANTHER" id="PTHR43790">
    <property type="entry name" value="CARBOHYDRATE TRANSPORT ATP-BINDING PROTEIN MG119-RELATED"/>
    <property type="match status" value="1"/>
</dbReference>
<protein>
    <submittedName>
        <fullName evidence="12">Sugar ABC transporter ATP-binding protein</fullName>
    </submittedName>
</protein>
<dbReference type="SUPFAM" id="SSF52540">
    <property type="entry name" value="P-loop containing nucleoside triphosphate hydrolases"/>
    <property type="match status" value="2"/>
</dbReference>
<dbReference type="SMART" id="SM00382">
    <property type="entry name" value="AAA"/>
    <property type="match status" value="2"/>
</dbReference>
<evidence type="ECO:0000256" key="7">
    <source>
        <dbReference type="ARBA" id="ARBA00022741"/>
    </source>
</evidence>
<dbReference type="GO" id="GO:0005524">
    <property type="term" value="F:ATP binding"/>
    <property type="evidence" value="ECO:0007669"/>
    <property type="project" value="UniProtKB-KW"/>
</dbReference>
<evidence type="ECO:0000256" key="10">
    <source>
        <dbReference type="ARBA" id="ARBA00023136"/>
    </source>
</evidence>
<dbReference type="RefSeq" id="WP_119556931.1">
    <property type="nucleotide sequence ID" value="NZ_QXMN01000042.1"/>
</dbReference>
<dbReference type="GO" id="GO:0016887">
    <property type="term" value="F:ATP hydrolysis activity"/>
    <property type="evidence" value="ECO:0007669"/>
    <property type="project" value="InterPro"/>
</dbReference>
<keyword evidence="9" id="KW-1278">Translocase</keyword>
<dbReference type="EMBL" id="QXMN01000042">
    <property type="protein sequence ID" value="RIX75492.1"/>
    <property type="molecule type" value="Genomic_DNA"/>
</dbReference>
<reference evidence="12 13" key="1">
    <citation type="submission" date="2018-09" db="EMBL/GenBank/DDBJ databases">
        <title>Acidovorax cavernicola nov. sp. isolated from Gruta de las Maravillas (Aracena, Spain).</title>
        <authorList>
            <person name="Jurado V."/>
            <person name="Gutierrez-Patricio S."/>
            <person name="Gonzalez-Pimentel J.L."/>
            <person name="Miller A.Z."/>
            <person name="Laiz L."/>
            <person name="Saiz-Jimenez C."/>
        </authorList>
    </citation>
    <scope>NUCLEOTIDE SEQUENCE [LARGE SCALE GENOMIC DNA]</scope>
    <source>
        <strain evidence="12 13">1011MAR4D40.2</strain>
    </source>
</reference>
<feature type="domain" description="ABC transporter" evidence="11">
    <location>
        <begin position="15"/>
        <end position="250"/>
    </location>
</feature>
<keyword evidence="7" id="KW-0547">Nucleotide-binding</keyword>
<dbReference type="Proteomes" id="UP000265619">
    <property type="component" value="Unassembled WGS sequence"/>
</dbReference>
<dbReference type="GO" id="GO:0005886">
    <property type="term" value="C:plasma membrane"/>
    <property type="evidence" value="ECO:0007669"/>
    <property type="project" value="UniProtKB-SubCell"/>
</dbReference>
<evidence type="ECO:0000259" key="11">
    <source>
        <dbReference type="PROSITE" id="PS50893"/>
    </source>
</evidence>
<evidence type="ECO:0000313" key="13">
    <source>
        <dbReference type="Proteomes" id="UP000265619"/>
    </source>
</evidence>
<dbReference type="Pfam" id="PF00005">
    <property type="entry name" value="ABC_tran"/>
    <property type="match status" value="2"/>
</dbReference>
<dbReference type="InterPro" id="IPR027417">
    <property type="entry name" value="P-loop_NTPase"/>
</dbReference>
<feature type="domain" description="ABC transporter" evidence="11">
    <location>
        <begin position="249"/>
        <end position="509"/>
    </location>
</feature>
<evidence type="ECO:0000313" key="12">
    <source>
        <dbReference type="EMBL" id="RIX75492.1"/>
    </source>
</evidence>
<dbReference type="InterPro" id="IPR003593">
    <property type="entry name" value="AAA+_ATPase"/>
</dbReference>
<proteinExistence type="predicted"/>
<dbReference type="PANTHER" id="PTHR43790:SF9">
    <property type="entry name" value="GALACTOFURANOSE TRANSPORTER ATP-BINDING PROTEIN YTFR"/>
    <property type="match status" value="1"/>
</dbReference>
<dbReference type="InterPro" id="IPR003439">
    <property type="entry name" value="ABC_transporter-like_ATP-bd"/>
</dbReference>
<dbReference type="CDD" id="cd03216">
    <property type="entry name" value="ABC_Carb_Monos_I"/>
    <property type="match status" value="1"/>
</dbReference>
<dbReference type="InterPro" id="IPR017871">
    <property type="entry name" value="ABC_transporter-like_CS"/>
</dbReference>
<keyword evidence="5" id="KW-0762">Sugar transport</keyword>
<dbReference type="InterPro" id="IPR050107">
    <property type="entry name" value="ABC_carbohydrate_import_ATPase"/>
</dbReference>
<sequence length="515" mass="55568">MNTTATHKDKGSVAVEFDGVVKAFGPVQVLHGVSFALAPGRVYGLLGENGAGKSTLMKILSGYESLSGGTLRINGQPQQFTSSRDAEALGIVLIHQEFNLAEDLSVAQNIFLGHEKKKGFLLDDAAMERDAATALAAVGLSVDPRTKVRRLIVAEKQLVEIAKAIARRARLLVMDEPTATLTPGETERLFKLIAQLRADGVTIVYISHKLDEVEQVTDEVIVMRDGRFVARAPTPEVSRQQMANLMVGRELADLYPTRDPVVADGAPAALRVRDFSVPGWAQDASFEVRPGEILGFAGLVGAGRTELFEGLLGLRPASGTVEMRGEPVPHGKGWRNPRDAAKHGLTYLSEDRKGKGLHVHFGLRQNLTLMALERYAQPWLKPDAERDALAEAVKDYGIRTGSLDVRASSLSGGNQQKLALAKVLQPQPKVVVLDEPTRGVDVGAKRDIYFLIQRLAREGLAVIVVSSELMELIGLCHRVAVMRAGKLVATLDATHLTEEELIAHATGTADTSTAA</sequence>
<evidence type="ECO:0000256" key="3">
    <source>
        <dbReference type="ARBA" id="ARBA00022475"/>
    </source>
</evidence>
<keyword evidence="10" id="KW-0472">Membrane</keyword>
<evidence type="ECO:0000256" key="9">
    <source>
        <dbReference type="ARBA" id="ARBA00022967"/>
    </source>
</evidence>
<dbReference type="PROSITE" id="PS50893">
    <property type="entry name" value="ABC_TRANSPORTER_2"/>
    <property type="match status" value="2"/>
</dbReference>
<evidence type="ECO:0000256" key="1">
    <source>
        <dbReference type="ARBA" id="ARBA00004202"/>
    </source>
</evidence>
<evidence type="ECO:0000256" key="2">
    <source>
        <dbReference type="ARBA" id="ARBA00022448"/>
    </source>
</evidence>
<keyword evidence="2" id="KW-0813">Transport</keyword>
<comment type="caution">
    <text evidence="12">The sequence shown here is derived from an EMBL/GenBank/DDBJ whole genome shotgun (WGS) entry which is preliminary data.</text>
</comment>
<name>A0A9X8D0J2_9BURK</name>
<keyword evidence="3" id="KW-1003">Cell membrane</keyword>
<keyword evidence="13" id="KW-1185">Reference proteome</keyword>
<keyword evidence="4" id="KW-0997">Cell inner membrane</keyword>
<organism evidence="12 13">
    <name type="scientific">Acidovorax cavernicola</name>
    <dbReference type="NCBI Taxonomy" id="1675792"/>
    <lineage>
        <taxon>Bacteria</taxon>
        <taxon>Pseudomonadati</taxon>
        <taxon>Pseudomonadota</taxon>
        <taxon>Betaproteobacteria</taxon>
        <taxon>Burkholderiales</taxon>
        <taxon>Comamonadaceae</taxon>
        <taxon>Acidovorax</taxon>
    </lineage>
</organism>
<evidence type="ECO:0000256" key="6">
    <source>
        <dbReference type="ARBA" id="ARBA00022737"/>
    </source>
</evidence>
<dbReference type="FunFam" id="3.40.50.300:FF:000127">
    <property type="entry name" value="Ribose import ATP-binding protein RbsA"/>
    <property type="match status" value="1"/>
</dbReference>
<evidence type="ECO:0000256" key="8">
    <source>
        <dbReference type="ARBA" id="ARBA00022840"/>
    </source>
</evidence>
<dbReference type="OrthoDB" id="9776369at2"/>
<accession>A0A9X8D0J2</accession>
<keyword evidence="6" id="KW-0677">Repeat</keyword>
<dbReference type="PROSITE" id="PS00211">
    <property type="entry name" value="ABC_TRANSPORTER_1"/>
    <property type="match status" value="1"/>
</dbReference>
<dbReference type="CDD" id="cd03215">
    <property type="entry name" value="ABC_Carb_Monos_II"/>
    <property type="match status" value="1"/>
</dbReference>
<gene>
    <name evidence="12" type="ORF">D3H34_24935</name>
</gene>
<evidence type="ECO:0000256" key="5">
    <source>
        <dbReference type="ARBA" id="ARBA00022597"/>
    </source>
</evidence>
<keyword evidence="8 12" id="KW-0067">ATP-binding</keyword>